<accession>A0A0M3IZG8</accession>
<reference evidence="2 3" key="2">
    <citation type="submission" date="2018-11" db="EMBL/GenBank/DDBJ databases">
        <authorList>
            <consortium name="Pathogen Informatics"/>
        </authorList>
    </citation>
    <scope>NUCLEOTIDE SEQUENCE [LARGE SCALE GENOMIC DNA]</scope>
</reference>
<evidence type="ECO:0000313" key="4">
    <source>
        <dbReference type="WBParaSite" id="ASIM_0000065101-mRNA-1"/>
    </source>
</evidence>
<dbReference type="AlphaFoldDB" id="A0A0M3IZG8"/>
<gene>
    <name evidence="2" type="ORF">ASIM_LOCUS551</name>
</gene>
<proteinExistence type="predicted"/>
<feature type="coiled-coil region" evidence="1">
    <location>
        <begin position="25"/>
        <end position="52"/>
    </location>
</feature>
<sequence length="124" mass="14503">MVTKNVRDEMQKIREQISGEFNKHNKELLLEIQQTQVKLMEAQRDLQRQLAVMRGQYEDLRRPKLRAFTTDGDQLEALLSTCNFPQLLPISNMIKAMKRSSPGFIRLLGYPSHSPLLWFCVISR</sequence>
<protein>
    <submittedName>
        <fullName evidence="4">BAR domain-containing protein</fullName>
    </submittedName>
</protein>
<keyword evidence="1" id="KW-0175">Coiled coil</keyword>
<keyword evidence="3" id="KW-1185">Reference proteome</keyword>
<dbReference type="Proteomes" id="UP000267096">
    <property type="component" value="Unassembled WGS sequence"/>
</dbReference>
<evidence type="ECO:0000313" key="2">
    <source>
        <dbReference type="EMBL" id="VDK17832.1"/>
    </source>
</evidence>
<organism evidence="4">
    <name type="scientific">Anisakis simplex</name>
    <name type="common">Herring worm</name>
    <dbReference type="NCBI Taxonomy" id="6269"/>
    <lineage>
        <taxon>Eukaryota</taxon>
        <taxon>Metazoa</taxon>
        <taxon>Ecdysozoa</taxon>
        <taxon>Nematoda</taxon>
        <taxon>Chromadorea</taxon>
        <taxon>Rhabditida</taxon>
        <taxon>Spirurina</taxon>
        <taxon>Ascaridomorpha</taxon>
        <taxon>Ascaridoidea</taxon>
        <taxon>Anisakidae</taxon>
        <taxon>Anisakis</taxon>
        <taxon>Anisakis simplex complex</taxon>
    </lineage>
</organism>
<evidence type="ECO:0000313" key="3">
    <source>
        <dbReference type="Proteomes" id="UP000267096"/>
    </source>
</evidence>
<name>A0A0M3IZG8_ANISI</name>
<dbReference type="EMBL" id="UYRR01000387">
    <property type="protein sequence ID" value="VDK17832.1"/>
    <property type="molecule type" value="Genomic_DNA"/>
</dbReference>
<reference evidence="4" key="1">
    <citation type="submission" date="2017-02" db="UniProtKB">
        <authorList>
            <consortium name="WormBaseParasite"/>
        </authorList>
    </citation>
    <scope>IDENTIFICATION</scope>
</reference>
<dbReference type="WBParaSite" id="ASIM_0000065101-mRNA-1">
    <property type="protein sequence ID" value="ASIM_0000065101-mRNA-1"/>
    <property type="gene ID" value="ASIM_0000065101"/>
</dbReference>
<evidence type="ECO:0000256" key="1">
    <source>
        <dbReference type="SAM" id="Coils"/>
    </source>
</evidence>